<dbReference type="Pfam" id="PF13361">
    <property type="entry name" value="UvrD_C"/>
    <property type="match status" value="2"/>
</dbReference>
<dbReference type="PROSITE" id="PS51198">
    <property type="entry name" value="UVRD_HELICASE_ATP_BIND"/>
    <property type="match status" value="1"/>
</dbReference>
<dbReference type="PANTHER" id="PTHR11070">
    <property type="entry name" value="UVRD / RECB / PCRA DNA HELICASE FAMILY MEMBER"/>
    <property type="match status" value="1"/>
</dbReference>
<evidence type="ECO:0000259" key="12">
    <source>
        <dbReference type="PROSITE" id="PS51217"/>
    </source>
</evidence>
<keyword evidence="2" id="KW-0547">Nucleotide-binding</keyword>
<dbReference type="InterPro" id="IPR013986">
    <property type="entry name" value="DExx_box_DNA_helicase_dom_sf"/>
</dbReference>
<reference evidence="13" key="1">
    <citation type="submission" date="2020-03" db="EMBL/GenBank/DDBJ databases">
        <title>The deep terrestrial virosphere.</title>
        <authorList>
            <person name="Holmfeldt K."/>
            <person name="Nilsson E."/>
            <person name="Simone D."/>
            <person name="Lopez-Fernandez M."/>
            <person name="Wu X."/>
            <person name="de Brujin I."/>
            <person name="Lundin D."/>
            <person name="Andersson A."/>
            <person name="Bertilsson S."/>
            <person name="Dopson M."/>
        </authorList>
    </citation>
    <scope>NUCLEOTIDE SEQUENCE</scope>
    <source>
        <strain evidence="13">TM448A01987</strain>
    </source>
</reference>
<dbReference type="Pfam" id="PF00580">
    <property type="entry name" value="UvrD-helicase"/>
    <property type="match status" value="1"/>
</dbReference>
<protein>
    <recommendedName>
        <fullName evidence="9">DNA 3'-5' helicase</fullName>
        <ecNumber evidence="9">5.6.2.4</ecNumber>
    </recommendedName>
</protein>
<feature type="domain" description="UvrD-like helicase ATP-binding" evidence="11">
    <location>
        <begin position="1"/>
        <end position="269"/>
    </location>
</feature>
<comment type="catalytic activity">
    <reaction evidence="8">
        <text>Couples ATP hydrolysis with the unwinding of duplex DNA by translocating in the 3'-5' direction.</text>
        <dbReference type="EC" id="5.6.2.4"/>
    </reaction>
</comment>
<proteinExistence type="inferred from homology"/>
<evidence type="ECO:0000256" key="3">
    <source>
        <dbReference type="ARBA" id="ARBA00022801"/>
    </source>
</evidence>
<dbReference type="PANTHER" id="PTHR11070:SF2">
    <property type="entry name" value="ATP-DEPENDENT DNA HELICASE SRS2"/>
    <property type="match status" value="1"/>
</dbReference>
<evidence type="ECO:0000256" key="8">
    <source>
        <dbReference type="ARBA" id="ARBA00034617"/>
    </source>
</evidence>
<dbReference type="InterPro" id="IPR014016">
    <property type="entry name" value="UvrD-like_ATP-bd"/>
</dbReference>
<dbReference type="GO" id="GO:0000725">
    <property type="term" value="P:recombinational repair"/>
    <property type="evidence" value="ECO:0007669"/>
    <property type="project" value="TreeGrafter"/>
</dbReference>
<comment type="similarity">
    <text evidence="1">Belongs to the helicase family. UvrD subfamily.</text>
</comment>
<keyword evidence="3" id="KW-0378">Hydrolase</keyword>
<dbReference type="GO" id="GO:0003677">
    <property type="term" value="F:DNA binding"/>
    <property type="evidence" value="ECO:0007669"/>
    <property type="project" value="UniProtKB-KW"/>
</dbReference>
<dbReference type="PROSITE" id="PS51217">
    <property type="entry name" value="UVRD_HELICASE_CTER"/>
    <property type="match status" value="1"/>
</dbReference>
<organism evidence="13">
    <name type="scientific">viral metagenome</name>
    <dbReference type="NCBI Taxonomy" id="1070528"/>
    <lineage>
        <taxon>unclassified sequences</taxon>
        <taxon>metagenomes</taxon>
        <taxon>organismal metagenomes</taxon>
    </lineage>
</organism>
<evidence type="ECO:0000313" key="13">
    <source>
        <dbReference type="EMBL" id="QJA51123.1"/>
    </source>
</evidence>
<comment type="catalytic activity">
    <reaction evidence="10">
        <text>ATP + H2O = ADP + phosphate + H(+)</text>
        <dbReference type="Rhea" id="RHEA:13065"/>
        <dbReference type="ChEBI" id="CHEBI:15377"/>
        <dbReference type="ChEBI" id="CHEBI:15378"/>
        <dbReference type="ChEBI" id="CHEBI:30616"/>
        <dbReference type="ChEBI" id="CHEBI:43474"/>
        <dbReference type="ChEBI" id="CHEBI:456216"/>
        <dbReference type="EC" id="5.6.2.4"/>
    </reaction>
</comment>
<keyword evidence="7" id="KW-0413">Isomerase</keyword>
<evidence type="ECO:0000256" key="6">
    <source>
        <dbReference type="ARBA" id="ARBA00023125"/>
    </source>
</evidence>
<evidence type="ECO:0000256" key="4">
    <source>
        <dbReference type="ARBA" id="ARBA00022806"/>
    </source>
</evidence>
<evidence type="ECO:0000256" key="9">
    <source>
        <dbReference type="ARBA" id="ARBA00034808"/>
    </source>
</evidence>
<dbReference type="GO" id="GO:0005524">
    <property type="term" value="F:ATP binding"/>
    <property type="evidence" value="ECO:0007669"/>
    <property type="project" value="UniProtKB-KW"/>
</dbReference>
<evidence type="ECO:0000256" key="5">
    <source>
        <dbReference type="ARBA" id="ARBA00022840"/>
    </source>
</evidence>
<accession>A0A6H1ZT69</accession>
<evidence type="ECO:0000256" key="1">
    <source>
        <dbReference type="ARBA" id="ARBA00009922"/>
    </source>
</evidence>
<dbReference type="SUPFAM" id="SSF52540">
    <property type="entry name" value="P-loop containing nucleoside triphosphate hydrolases"/>
    <property type="match status" value="1"/>
</dbReference>
<dbReference type="EC" id="5.6.2.4" evidence="9"/>
<keyword evidence="4 13" id="KW-0347">Helicase</keyword>
<dbReference type="EMBL" id="MT144238">
    <property type="protein sequence ID" value="QJA51123.1"/>
    <property type="molecule type" value="Genomic_DNA"/>
</dbReference>
<dbReference type="Gene3D" id="1.10.10.160">
    <property type="match status" value="1"/>
</dbReference>
<dbReference type="GO" id="GO:0043138">
    <property type="term" value="F:3'-5' DNA helicase activity"/>
    <property type="evidence" value="ECO:0007669"/>
    <property type="project" value="UniProtKB-EC"/>
</dbReference>
<dbReference type="InterPro" id="IPR027417">
    <property type="entry name" value="P-loop_NTPase"/>
</dbReference>
<evidence type="ECO:0000259" key="11">
    <source>
        <dbReference type="PROSITE" id="PS51198"/>
    </source>
</evidence>
<feature type="domain" description="UvrD-like helicase C-terminal" evidence="12">
    <location>
        <begin position="270"/>
        <end position="499"/>
    </location>
</feature>
<keyword evidence="5" id="KW-0067">ATP-binding</keyword>
<dbReference type="CDD" id="cd17932">
    <property type="entry name" value="DEXQc_UvrD"/>
    <property type="match status" value="1"/>
</dbReference>
<sequence>MILDSQQQQAVETESWRAMVIAGAGSGKTRVLTERVAHLVENCKVSPSEIVVMTFTRKAASEMSSRLEERIGTAAFGLTLGTIHALALRMINRFGEVIGMKSRKVTIYCEWEESYLLRDVALEMGLHDGKKWKGMKAGDVMSVLGGYYQRGVEPEDSDPVHDIFKAFIQRCRENNAMTYGGLMIGLRLLIPTMAKYLNIKHILVDEDQDLDELQWNIVLDMEKAFGSQLFIVGDDSQAIYEWRGSCPKYLVDHQDEFDIYRLESNYRSVPSIVEASNRLISHNVDRITKTMVATREELLPGPGVSVMKDMDSERIGNLSPFFTCPVAILGRNHFLLEKLSRLLDEKGVKHEYIGRTTALTNSEAFRRYHAFLKLTVNKFDNFSFLLIKDIVGVSKDDYGRIRIAAAETGRSHFEVFLGNTEYLQYKALPGCFLSECCEWIDSAFPELSPEASAFVHNWEKEHPDSIEDYLNWLALYEVQDEIKEKTTGIALMTIHAAKGLEWPVVILAGCNEGIIPSKQSIANGEEESEVRLMYVAMTRARDQLILTCRPEHTEKDGRIYESPTSRFIGWVGL</sequence>
<dbReference type="InterPro" id="IPR014017">
    <property type="entry name" value="DNA_helicase_UvrD-like_C"/>
</dbReference>
<dbReference type="InterPro" id="IPR000212">
    <property type="entry name" value="DNA_helicase_UvrD/REP"/>
</dbReference>
<keyword evidence="6" id="KW-0238">DNA-binding</keyword>
<dbReference type="GO" id="GO:0016787">
    <property type="term" value="F:hydrolase activity"/>
    <property type="evidence" value="ECO:0007669"/>
    <property type="project" value="UniProtKB-KW"/>
</dbReference>
<evidence type="ECO:0000256" key="7">
    <source>
        <dbReference type="ARBA" id="ARBA00023235"/>
    </source>
</evidence>
<name>A0A6H1ZT69_9ZZZZ</name>
<dbReference type="CDD" id="cd18807">
    <property type="entry name" value="SF1_C_UvrD"/>
    <property type="match status" value="1"/>
</dbReference>
<evidence type="ECO:0000256" key="10">
    <source>
        <dbReference type="ARBA" id="ARBA00048988"/>
    </source>
</evidence>
<dbReference type="Gene3D" id="3.40.50.300">
    <property type="entry name" value="P-loop containing nucleotide triphosphate hydrolases"/>
    <property type="match status" value="3"/>
</dbReference>
<evidence type="ECO:0000256" key="2">
    <source>
        <dbReference type="ARBA" id="ARBA00022741"/>
    </source>
</evidence>
<dbReference type="AlphaFoldDB" id="A0A6H1ZT69"/>
<gene>
    <name evidence="13" type="ORF">TM448A01987_0011</name>
</gene>